<dbReference type="EMBL" id="CP099837">
    <property type="protein sequence ID" value="USY20225.1"/>
    <property type="molecule type" value="Genomic_DNA"/>
</dbReference>
<keyword evidence="1" id="KW-0472">Membrane</keyword>
<sequence length="95" mass="9810">MSLVQIVRTVGIALIAGGIALGLIPQGRCGSGWGGPFHAEGGSFGWFAYEGTPGTMIAACETVMAPVRSWAIALIVVGATLLLGAWFHTANRPKQ</sequence>
<name>A0ABY5DB30_9ACTN</name>
<feature type="transmembrane region" description="Helical" evidence="1">
    <location>
        <begin position="6"/>
        <end position="24"/>
    </location>
</feature>
<dbReference type="Proteomes" id="UP001055940">
    <property type="component" value="Chromosome"/>
</dbReference>
<organism evidence="2 3">
    <name type="scientific">Nocardiopsis exhalans</name>
    <dbReference type="NCBI Taxonomy" id="163604"/>
    <lineage>
        <taxon>Bacteria</taxon>
        <taxon>Bacillati</taxon>
        <taxon>Actinomycetota</taxon>
        <taxon>Actinomycetes</taxon>
        <taxon>Streptosporangiales</taxon>
        <taxon>Nocardiopsidaceae</taxon>
        <taxon>Nocardiopsis</taxon>
    </lineage>
</organism>
<evidence type="ECO:0000313" key="2">
    <source>
        <dbReference type="EMBL" id="USY20225.1"/>
    </source>
</evidence>
<keyword evidence="1" id="KW-1133">Transmembrane helix</keyword>
<keyword evidence="3" id="KW-1185">Reference proteome</keyword>
<gene>
    <name evidence="2" type="ORF">NE857_00695</name>
</gene>
<keyword evidence="1" id="KW-0812">Transmembrane</keyword>
<proteinExistence type="predicted"/>
<accession>A0ABY5DB30</accession>
<feature type="transmembrane region" description="Helical" evidence="1">
    <location>
        <begin position="70"/>
        <end position="89"/>
    </location>
</feature>
<evidence type="ECO:0000313" key="3">
    <source>
        <dbReference type="Proteomes" id="UP001055940"/>
    </source>
</evidence>
<evidence type="ECO:0000256" key="1">
    <source>
        <dbReference type="SAM" id="Phobius"/>
    </source>
</evidence>
<reference evidence="2" key="1">
    <citation type="submission" date="2022-06" db="EMBL/GenBank/DDBJ databases">
        <authorList>
            <person name="Ping M."/>
        </authorList>
    </citation>
    <scope>NUCLEOTIDE SEQUENCE</scope>
    <source>
        <strain evidence="2">JCM11759T</strain>
    </source>
</reference>
<dbReference type="RefSeq" id="WP_254419333.1">
    <property type="nucleotide sequence ID" value="NZ_BAAAJB010000093.1"/>
</dbReference>
<protein>
    <submittedName>
        <fullName evidence="2">Uncharacterized protein</fullName>
    </submittedName>
</protein>